<evidence type="ECO:0000256" key="4">
    <source>
        <dbReference type="ARBA" id="ARBA00022691"/>
    </source>
</evidence>
<evidence type="ECO:0000256" key="7">
    <source>
        <dbReference type="ARBA" id="ARBA00023014"/>
    </source>
</evidence>
<dbReference type="PANTHER" id="PTHR10949:SF0">
    <property type="entry name" value="LIPOYL SYNTHASE, MITOCHONDRIAL"/>
    <property type="match status" value="1"/>
</dbReference>
<dbReference type="InterPro" id="IPR003698">
    <property type="entry name" value="Lipoyl_synth"/>
</dbReference>
<keyword evidence="4" id="KW-0949">S-adenosyl-L-methionine</keyword>
<dbReference type="Pfam" id="PF16881">
    <property type="entry name" value="LIAS_N"/>
    <property type="match status" value="1"/>
</dbReference>
<dbReference type="SFLD" id="SFLDS00029">
    <property type="entry name" value="Radical_SAM"/>
    <property type="match status" value="1"/>
</dbReference>
<keyword evidence="6" id="KW-0408">Iron</keyword>
<dbReference type="NCBIfam" id="NF009544">
    <property type="entry name" value="PRK12928.1"/>
    <property type="match status" value="1"/>
</dbReference>
<proteinExistence type="inferred from homology"/>
<dbReference type="CDD" id="cd01335">
    <property type="entry name" value="Radical_SAM"/>
    <property type="match status" value="1"/>
</dbReference>
<dbReference type="InterPro" id="IPR013785">
    <property type="entry name" value="Aldolase_TIM"/>
</dbReference>
<organism evidence="9">
    <name type="scientific">marine metagenome</name>
    <dbReference type="NCBI Taxonomy" id="408172"/>
    <lineage>
        <taxon>unclassified sequences</taxon>
        <taxon>metagenomes</taxon>
        <taxon>ecological metagenomes</taxon>
    </lineage>
</organism>
<dbReference type="NCBIfam" id="TIGR00510">
    <property type="entry name" value="lipA"/>
    <property type="match status" value="1"/>
</dbReference>
<evidence type="ECO:0000256" key="1">
    <source>
        <dbReference type="ARBA" id="ARBA00001966"/>
    </source>
</evidence>
<dbReference type="NCBIfam" id="NF004019">
    <property type="entry name" value="PRK05481.1"/>
    <property type="match status" value="1"/>
</dbReference>
<comment type="cofactor">
    <cofactor evidence="1">
        <name>[4Fe-4S] cluster</name>
        <dbReference type="ChEBI" id="CHEBI:49883"/>
    </cofactor>
</comment>
<feature type="domain" description="Radical SAM core" evidence="8">
    <location>
        <begin position="81"/>
        <end position="275"/>
    </location>
</feature>
<dbReference type="SUPFAM" id="SSF102114">
    <property type="entry name" value="Radical SAM enzymes"/>
    <property type="match status" value="1"/>
</dbReference>
<dbReference type="GO" id="GO:0005739">
    <property type="term" value="C:mitochondrion"/>
    <property type="evidence" value="ECO:0007669"/>
    <property type="project" value="UniProtKB-SubCell"/>
</dbReference>
<name>A0A382CWT2_9ZZZZ</name>
<keyword evidence="3" id="KW-0004">4Fe-4S</keyword>
<evidence type="ECO:0000256" key="5">
    <source>
        <dbReference type="ARBA" id="ARBA00022723"/>
    </source>
</evidence>
<sequence length="275" mass="30437">MSKIQTSSGLKYKNQQGVVAIKDGVKKSLDSLSIPSQPKPKWLKVSFPSGENYRELLQNVRTHDLNTVCEESKCPNLAECWSHKTATLMVLGNVCTRACKFCAVDTGNPHGWLDPMEPYKTAQSVAFMKLQYVVLTSVDRDDLEDGGANHIAKCVRQIKMRNPDVVVEVLSPDFSGSKSSLDVLLASGLDVFSQNIETVDRLTHFVRDPRAGYQQTLNMLEHSSKKNMITKSGMMLGLGETTAEVFAAMQDLYSAGVSILTLGQYLRPTKYHVAM</sequence>
<keyword evidence="5" id="KW-0479">Metal-binding</keyword>
<accession>A0A382CWT2</accession>
<evidence type="ECO:0000256" key="2">
    <source>
        <dbReference type="ARBA" id="ARBA00004173"/>
    </source>
</evidence>
<keyword evidence="7" id="KW-0411">Iron-sulfur</keyword>
<comment type="subcellular location">
    <subcellularLocation>
        <location evidence="2">Mitochondrion</location>
    </subcellularLocation>
</comment>
<evidence type="ECO:0000256" key="6">
    <source>
        <dbReference type="ARBA" id="ARBA00023004"/>
    </source>
</evidence>
<dbReference type="InterPro" id="IPR007197">
    <property type="entry name" value="rSAM"/>
</dbReference>
<dbReference type="PANTHER" id="PTHR10949">
    <property type="entry name" value="LIPOYL SYNTHASE"/>
    <property type="match status" value="1"/>
</dbReference>
<dbReference type="GO" id="GO:0016992">
    <property type="term" value="F:lipoate synthase activity"/>
    <property type="evidence" value="ECO:0007669"/>
    <property type="project" value="InterPro"/>
</dbReference>
<evidence type="ECO:0000313" key="9">
    <source>
        <dbReference type="EMBL" id="SVB29981.1"/>
    </source>
</evidence>
<dbReference type="PROSITE" id="PS51918">
    <property type="entry name" value="RADICAL_SAM"/>
    <property type="match status" value="1"/>
</dbReference>
<dbReference type="GO" id="GO:0046872">
    <property type="term" value="F:metal ion binding"/>
    <property type="evidence" value="ECO:0007669"/>
    <property type="project" value="UniProtKB-KW"/>
</dbReference>
<dbReference type="EMBL" id="UINC01036272">
    <property type="protein sequence ID" value="SVB29981.1"/>
    <property type="molecule type" value="Genomic_DNA"/>
</dbReference>
<dbReference type="InterPro" id="IPR031691">
    <property type="entry name" value="LIAS_N"/>
</dbReference>
<gene>
    <name evidence="9" type="ORF">METZ01_LOCUS182835</name>
</gene>
<protein>
    <recommendedName>
        <fullName evidence="8">Radical SAM core domain-containing protein</fullName>
    </recommendedName>
</protein>
<feature type="non-terminal residue" evidence="9">
    <location>
        <position position="275"/>
    </location>
</feature>
<reference evidence="9" key="1">
    <citation type="submission" date="2018-05" db="EMBL/GenBank/DDBJ databases">
        <authorList>
            <person name="Lanie J.A."/>
            <person name="Ng W.-L."/>
            <person name="Kazmierczak K.M."/>
            <person name="Andrzejewski T.M."/>
            <person name="Davidsen T.M."/>
            <person name="Wayne K.J."/>
            <person name="Tettelin H."/>
            <person name="Glass J.I."/>
            <person name="Rusch D."/>
            <person name="Podicherti R."/>
            <person name="Tsui H.-C.T."/>
            <person name="Winkler M.E."/>
        </authorList>
    </citation>
    <scope>NUCLEOTIDE SEQUENCE</scope>
</reference>
<dbReference type="HAMAP" id="MF_00206">
    <property type="entry name" value="Lipoyl_synth"/>
    <property type="match status" value="1"/>
</dbReference>
<dbReference type="InterPro" id="IPR058240">
    <property type="entry name" value="rSAM_sf"/>
</dbReference>
<dbReference type="Gene3D" id="3.20.20.70">
    <property type="entry name" value="Aldolase class I"/>
    <property type="match status" value="1"/>
</dbReference>
<evidence type="ECO:0000256" key="3">
    <source>
        <dbReference type="ARBA" id="ARBA00022485"/>
    </source>
</evidence>
<evidence type="ECO:0000259" key="8">
    <source>
        <dbReference type="PROSITE" id="PS51918"/>
    </source>
</evidence>
<dbReference type="AlphaFoldDB" id="A0A382CWT2"/>
<dbReference type="GO" id="GO:0051539">
    <property type="term" value="F:4 iron, 4 sulfur cluster binding"/>
    <property type="evidence" value="ECO:0007669"/>
    <property type="project" value="UniProtKB-KW"/>
</dbReference>
<dbReference type="Pfam" id="PF04055">
    <property type="entry name" value="Radical_SAM"/>
    <property type="match status" value="1"/>
</dbReference>